<name>A0A538UD89_UNCEI</name>
<dbReference type="EMBL" id="VBPB01000041">
    <property type="protein sequence ID" value="TMQ73797.1"/>
    <property type="molecule type" value="Genomic_DNA"/>
</dbReference>
<accession>A0A538UD89</accession>
<comment type="caution">
    <text evidence="5">The sequence shown here is derived from an EMBL/GenBank/DDBJ whole genome shotgun (WGS) entry which is preliminary data.</text>
</comment>
<organism evidence="5 6">
    <name type="scientific">Eiseniibacteriota bacterium</name>
    <dbReference type="NCBI Taxonomy" id="2212470"/>
    <lineage>
        <taxon>Bacteria</taxon>
        <taxon>Candidatus Eiseniibacteriota</taxon>
    </lineage>
</organism>
<dbReference type="InterPro" id="IPR013325">
    <property type="entry name" value="RNA_pol_sigma_r2"/>
</dbReference>
<dbReference type="InterPro" id="IPR013324">
    <property type="entry name" value="RNA_pol_sigma_r3/r4-like"/>
</dbReference>
<dbReference type="InterPro" id="IPR039425">
    <property type="entry name" value="RNA_pol_sigma-70-like"/>
</dbReference>
<dbReference type="GO" id="GO:0006352">
    <property type="term" value="P:DNA-templated transcription initiation"/>
    <property type="evidence" value="ECO:0007669"/>
    <property type="project" value="InterPro"/>
</dbReference>
<dbReference type="InterPro" id="IPR036388">
    <property type="entry name" value="WH-like_DNA-bd_sf"/>
</dbReference>
<evidence type="ECO:0000256" key="2">
    <source>
        <dbReference type="ARBA" id="ARBA00023015"/>
    </source>
</evidence>
<keyword evidence="4" id="KW-0804">Transcription</keyword>
<dbReference type="Gene3D" id="1.10.1740.10">
    <property type="match status" value="1"/>
</dbReference>
<protein>
    <recommendedName>
        <fullName evidence="7">Sigma-70 family RNA polymerase sigma factor</fullName>
    </recommendedName>
</protein>
<evidence type="ECO:0008006" key="7">
    <source>
        <dbReference type="Google" id="ProtNLM"/>
    </source>
</evidence>
<comment type="similarity">
    <text evidence="1">Belongs to the sigma-70 factor family. ECF subfamily.</text>
</comment>
<dbReference type="PANTHER" id="PTHR43133:SF51">
    <property type="entry name" value="RNA POLYMERASE SIGMA FACTOR"/>
    <property type="match status" value="1"/>
</dbReference>
<dbReference type="Proteomes" id="UP000319771">
    <property type="component" value="Unassembled WGS sequence"/>
</dbReference>
<evidence type="ECO:0000313" key="6">
    <source>
        <dbReference type="Proteomes" id="UP000319771"/>
    </source>
</evidence>
<evidence type="ECO:0000313" key="5">
    <source>
        <dbReference type="EMBL" id="TMQ73797.1"/>
    </source>
</evidence>
<dbReference type="PANTHER" id="PTHR43133">
    <property type="entry name" value="RNA POLYMERASE ECF-TYPE SIGMA FACTO"/>
    <property type="match status" value="1"/>
</dbReference>
<evidence type="ECO:0000256" key="4">
    <source>
        <dbReference type="ARBA" id="ARBA00023163"/>
    </source>
</evidence>
<proteinExistence type="inferred from homology"/>
<sequence>MTVGNRERVETEVDGLFARVRGHDTEAFRDWMGSVERPIRASLGRFARAVDVESIVQETLLRMWLLATQGGRDLAGPDASLRFAIGLARNLARNEARRMGRVSFLPPQDLPEVTADPAPSSDPRLAAAIRDCMGRLSARLREVLAARIARGAVEPDREIAERLRLKLNTFLQNVVRARQQLRKCLEGKGVPGWEIPS</sequence>
<dbReference type="SUPFAM" id="SSF88946">
    <property type="entry name" value="Sigma2 domain of RNA polymerase sigma factors"/>
    <property type="match status" value="1"/>
</dbReference>
<dbReference type="AlphaFoldDB" id="A0A538UD89"/>
<reference evidence="5 6" key="1">
    <citation type="journal article" date="2019" name="Nat. Microbiol.">
        <title>Mediterranean grassland soil C-N compound turnover is dependent on rainfall and depth, and is mediated by genomically divergent microorganisms.</title>
        <authorList>
            <person name="Diamond S."/>
            <person name="Andeer P.F."/>
            <person name="Li Z."/>
            <person name="Crits-Christoph A."/>
            <person name="Burstein D."/>
            <person name="Anantharaman K."/>
            <person name="Lane K.R."/>
            <person name="Thomas B.C."/>
            <person name="Pan C."/>
            <person name="Northen T.R."/>
            <person name="Banfield J.F."/>
        </authorList>
    </citation>
    <scope>NUCLEOTIDE SEQUENCE [LARGE SCALE GENOMIC DNA]</scope>
    <source>
        <strain evidence="5">WS_11</strain>
    </source>
</reference>
<keyword evidence="3" id="KW-0731">Sigma factor</keyword>
<evidence type="ECO:0000256" key="3">
    <source>
        <dbReference type="ARBA" id="ARBA00023082"/>
    </source>
</evidence>
<gene>
    <name evidence="5" type="ORF">E6K81_02880</name>
</gene>
<dbReference type="GO" id="GO:0016987">
    <property type="term" value="F:sigma factor activity"/>
    <property type="evidence" value="ECO:0007669"/>
    <property type="project" value="UniProtKB-KW"/>
</dbReference>
<keyword evidence="2" id="KW-0805">Transcription regulation</keyword>
<dbReference type="Gene3D" id="1.10.10.10">
    <property type="entry name" value="Winged helix-like DNA-binding domain superfamily/Winged helix DNA-binding domain"/>
    <property type="match status" value="1"/>
</dbReference>
<dbReference type="SUPFAM" id="SSF88659">
    <property type="entry name" value="Sigma3 and sigma4 domains of RNA polymerase sigma factors"/>
    <property type="match status" value="1"/>
</dbReference>
<evidence type="ECO:0000256" key="1">
    <source>
        <dbReference type="ARBA" id="ARBA00010641"/>
    </source>
</evidence>